<evidence type="ECO:0000313" key="2">
    <source>
        <dbReference type="EMBL" id="GFU13006.1"/>
    </source>
</evidence>
<name>A0A8X6Q9M9_NEPPI</name>
<gene>
    <name evidence="3" type="ORF">NPIL_269881</name>
    <name evidence="2" type="ORF">NPIL_432821</name>
</gene>
<dbReference type="EMBL" id="BMAW01029651">
    <property type="protein sequence ID" value="GFU13006.1"/>
    <property type="molecule type" value="Genomic_DNA"/>
</dbReference>
<comment type="caution">
    <text evidence="2">The sequence shown here is derived from an EMBL/GenBank/DDBJ whole genome shotgun (WGS) entry which is preliminary data.</text>
</comment>
<dbReference type="AlphaFoldDB" id="A0A8X6Q9M9"/>
<proteinExistence type="predicted"/>
<keyword evidence="4" id="KW-1185">Reference proteome</keyword>
<accession>A0A8X6Q9M9</accession>
<organism evidence="2 4">
    <name type="scientific">Nephila pilipes</name>
    <name type="common">Giant wood spider</name>
    <name type="synonym">Nephila maculata</name>
    <dbReference type="NCBI Taxonomy" id="299642"/>
    <lineage>
        <taxon>Eukaryota</taxon>
        <taxon>Metazoa</taxon>
        <taxon>Ecdysozoa</taxon>
        <taxon>Arthropoda</taxon>
        <taxon>Chelicerata</taxon>
        <taxon>Arachnida</taxon>
        <taxon>Araneae</taxon>
        <taxon>Araneomorphae</taxon>
        <taxon>Entelegynae</taxon>
        <taxon>Araneoidea</taxon>
        <taxon>Nephilidae</taxon>
        <taxon>Nephila</taxon>
    </lineage>
</organism>
<sequence>KNVDKHFRSGINEYEREVVEKVRKKGNDNLERNERHSVPQSTLCDNLRDLTADK</sequence>
<reference evidence="2" key="1">
    <citation type="submission" date="2020-08" db="EMBL/GenBank/DDBJ databases">
        <title>Multicomponent nature underlies the extraordinary mechanical properties of spider dragline silk.</title>
        <authorList>
            <person name="Kono N."/>
            <person name="Nakamura H."/>
            <person name="Mori M."/>
            <person name="Yoshida Y."/>
            <person name="Ohtoshi R."/>
            <person name="Malay A.D."/>
            <person name="Moran D.A.P."/>
            <person name="Tomita M."/>
            <person name="Numata K."/>
            <person name="Arakawa K."/>
        </authorList>
    </citation>
    <scope>NUCLEOTIDE SEQUENCE</scope>
</reference>
<evidence type="ECO:0000256" key="1">
    <source>
        <dbReference type="SAM" id="MobiDB-lite"/>
    </source>
</evidence>
<dbReference type="EMBL" id="BMAW01040771">
    <property type="protein sequence ID" value="GFU60959.1"/>
    <property type="molecule type" value="Genomic_DNA"/>
</dbReference>
<dbReference type="Proteomes" id="UP000887013">
    <property type="component" value="Unassembled WGS sequence"/>
</dbReference>
<feature type="region of interest" description="Disordered" evidence="1">
    <location>
        <begin position="25"/>
        <end position="54"/>
    </location>
</feature>
<protein>
    <submittedName>
        <fullName evidence="2">Uncharacterized protein</fullName>
    </submittedName>
</protein>
<feature type="compositionally biased region" description="Basic and acidic residues" evidence="1">
    <location>
        <begin position="25"/>
        <end position="37"/>
    </location>
</feature>
<evidence type="ECO:0000313" key="4">
    <source>
        <dbReference type="Proteomes" id="UP000887013"/>
    </source>
</evidence>
<feature type="non-terminal residue" evidence="2">
    <location>
        <position position="1"/>
    </location>
</feature>
<evidence type="ECO:0000313" key="3">
    <source>
        <dbReference type="EMBL" id="GFU60959.1"/>
    </source>
</evidence>